<dbReference type="AlphaFoldDB" id="A0AAE0YNQ5"/>
<organism evidence="1 2">
    <name type="scientific">Elysia crispata</name>
    <name type="common">lettuce slug</name>
    <dbReference type="NCBI Taxonomy" id="231223"/>
    <lineage>
        <taxon>Eukaryota</taxon>
        <taxon>Metazoa</taxon>
        <taxon>Spiralia</taxon>
        <taxon>Lophotrochozoa</taxon>
        <taxon>Mollusca</taxon>
        <taxon>Gastropoda</taxon>
        <taxon>Heterobranchia</taxon>
        <taxon>Euthyneura</taxon>
        <taxon>Panpulmonata</taxon>
        <taxon>Sacoglossa</taxon>
        <taxon>Placobranchoidea</taxon>
        <taxon>Plakobranchidae</taxon>
        <taxon>Elysia</taxon>
    </lineage>
</organism>
<protein>
    <submittedName>
        <fullName evidence="1">Uncharacterized protein</fullName>
    </submittedName>
</protein>
<keyword evidence="2" id="KW-1185">Reference proteome</keyword>
<sequence>MFLACACVREFRMLVCGQLATRRPGRRNERTRGLWLMDEVRPGGEAVEETTLLISDTRSWRLSSSNQL</sequence>
<evidence type="ECO:0000313" key="2">
    <source>
        <dbReference type="Proteomes" id="UP001283361"/>
    </source>
</evidence>
<name>A0AAE0YNQ5_9GAST</name>
<accession>A0AAE0YNQ5</accession>
<comment type="caution">
    <text evidence="1">The sequence shown here is derived from an EMBL/GenBank/DDBJ whole genome shotgun (WGS) entry which is preliminary data.</text>
</comment>
<dbReference type="EMBL" id="JAWDGP010005780">
    <property type="protein sequence ID" value="KAK3752166.1"/>
    <property type="molecule type" value="Genomic_DNA"/>
</dbReference>
<dbReference type="Proteomes" id="UP001283361">
    <property type="component" value="Unassembled WGS sequence"/>
</dbReference>
<evidence type="ECO:0000313" key="1">
    <source>
        <dbReference type="EMBL" id="KAK3752166.1"/>
    </source>
</evidence>
<gene>
    <name evidence="1" type="ORF">RRG08_059728</name>
</gene>
<reference evidence="1" key="1">
    <citation type="journal article" date="2023" name="G3 (Bethesda)">
        <title>A reference genome for the long-term kleptoplast-retaining sea slug Elysia crispata morphotype clarki.</title>
        <authorList>
            <person name="Eastman K.E."/>
            <person name="Pendleton A.L."/>
            <person name="Shaikh M.A."/>
            <person name="Suttiyut T."/>
            <person name="Ogas R."/>
            <person name="Tomko P."/>
            <person name="Gavelis G."/>
            <person name="Widhalm J.R."/>
            <person name="Wisecaver J.H."/>
        </authorList>
    </citation>
    <scope>NUCLEOTIDE SEQUENCE</scope>
    <source>
        <strain evidence="1">ECLA1</strain>
    </source>
</reference>
<proteinExistence type="predicted"/>